<reference evidence="1 2" key="1">
    <citation type="journal article" date="2009" name="Proc. Natl. Acad. Sci. U.S.A.">
        <title>Biogeography of the Sulfolobus islandicus pan-genome.</title>
        <authorList>
            <person name="Reno M.L."/>
            <person name="Held N.L."/>
            <person name="Fields C.J."/>
            <person name="Burke P.V."/>
            <person name="Whitaker R.J."/>
        </authorList>
    </citation>
    <scope>NUCLEOTIDE SEQUENCE [LARGE SCALE GENOMIC DNA]</scope>
    <source>
        <strain evidence="1 2">M.16.27</strain>
    </source>
</reference>
<gene>
    <name evidence="1" type="ordered locus">M1627_0331</name>
</gene>
<dbReference type="RefSeq" id="WP_012715527.1">
    <property type="nucleotide sequence ID" value="NC_012632.1"/>
</dbReference>
<dbReference type="GeneID" id="84060360"/>
<dbReference type="KEGG" id="sim:M1627_0331"/>
<evidence type="ECO:0000313" key="2">
    <source>
        <dbReference type="Proteomes" id="UP000002307"/>
    </source>
</evidence>
<dbReference type="EMBL" id="CP001401">
    <property type="protein sequence ID" value="ACP54353.1"/>
    <property type="molecule type" value="Genomic_DNA"/>
</dbReference>
<accession>C3N1U3</accession>
<name>C3N1U3_SACI3</name>
<organism evidence="1 2">
    <name type="scientific">Saccharolobus islandicus (strain M.16.27)</name>
    <name type="common">Sulfolobus islandicus</name>
    <dbReference type="NCBI Taxonomy" id="427318"/>
    <lineage>
        <taxon>Archaea</taxon>
        <taxon>Thermoproteota</taxon>
        <taxon>Thermoprotei</taxon>
        <taxon>Sulfolobales</taxon>
        <taxon>Sulfolobaceae</taxon>
        <taxon>Saccharolobus</taxon>
    </lineage>
</organism>
<protein>
    <submittedName>
        <fullName evidence="1">Conserved protein</fullName>
    </submittedName>
</protein>
<proteinExistence type="predicted"/>
<evidence type="ECO:0000313" key="1">
    <source>
        <dbReference type="EMBL" id="ACP54353.1"/>
    </source>
</evidence>
<dbReference type="Proteomes" id="UP000002307">
    <property type="component" value="Chromosome"/>
</dbReference>
<sequence>MCTSDGLTSNVNRLKEELVSFTGKAYFKPLNVSLDELLMYFVDEIIERLFYQ</sequence>
<dbReference type="AlphaFoldDB" id="C3N1U3"/>
<dbReference type="HOGENOM" id="CLU_3148144_0_0_2"/>